<dbReference type="InterPro" id="IPR041633">
    <property type="entry name" value="Polbeta"/>
</dbReference>
<dbReference type="AlphaFoldDB" id="A0A2H0REV0"/>
<dbReference type="InterPro" id="IPR043519">
    <property type="entry name" value="NT_sf"/>
</dbReference>
<dbReference type="Gene3D" id="3.30.460.10">
    <property type="entry name" value="Beta Polymerase, domain 2"/>
    <property type="match status" value="1"/>
</dbReference>
<evidence type="ECO:0000313" key="3">
    <source>
        <dbReference type="Proteomes" id="UP000228767"/>
    </source>
</evidence>
<gene>
    <name evidence="2" type="ORF">COV10_02225</name>
</gene>
<sequence length="101" mass="11649">MRLEYYPVNTLKRELRELTMRHLDLSQYRLFFFGSRVEGKGTDRSDIDMGIEGPNPVPAESLQAIEEGVEALSTLYKIDVVDFGRVPERFKAVALQHQESF</sequence>
<dbReference type="Proteomes" id="UP000228767">
    <property type="component" value="Unassembled WGS sequence"/>
</dbReference>
<proteinExistence type="predicted"/>
<evidence type="ECO:0000313" key="2">
    <source>
        <dbReference type="EMBL" id="PIR44916.1"/>
    </source>
</evidence>
<feature type="domain" description="Polymerase beta nucleotidyltransferase" evidence="1">
    <location>
        <begin position="31"/>
        <end position="97"/>
    </location>
</feature>
<name>A0A2H0REV0_9BACT</name>
<reference evidence="2 3" key="1">
    <citation type="submission" date="2017-09" db="EMBL/GenBank/DDBJ databases">
        <title>Depth-based differentiation of microbial function through sediment-hosted aquifers and enrichment of novel symbionts in the deep terrestrial subsurface.</title>
        <authorList>
            <person name="Probst A.J."/>
            <person name="Ladd B."/>
            <person name="Jarett J.K."/>
            <person name="Geller-Mcgrath D.E."/>
            <person name="Sieber C.M."/>
            <person name="Emerson J.B."/>
            <person name="Anantharaman K."/>
            <person name="Thomas B.C."/>
            <person name="Malmstrom R."/>
            <person name="Stieglmeier M."/>
            <person name="Klingl A."/>
            <person name="Woyke T."/>
            <person name="Ryan C.M."/>
            <person name="Banfield J.F."/>
        </authorList>
    </citation>
    <scope>NUCLEOTIDE SEQUENCE [LARGE SCALE GENOMIC DNA]</scope>
    <source>
        <strain evidence="2">CG10_big_fil_rev_8_21_14_0_10_51_16</strain>
    </source>
</reference>
<evidence type="ECO:0000259" key="1">
    <source>
        <dbReference type="Pfam" id="PF18765"/>
    </source>
</evidence>
<dbReference type="Pfam" id="PF18765">
    <property type="entry name" value="Polbeta"/>
    <property type="match status" value="1"/>
</dbReference>
<accession>A0A2H0REV0</accession>
<protein>
    <recommendedName>
        <fullName evidence="1">Polymerase beta nucleotidyltransferase domain-containing protein</fullName>
    </recommendedName>
</protein>
<organism evidence="2 3">
    <name type="scientific">Candidatus Vogelbacteria bacterium CG10_big_fil_rev_8_21_14_0_10_51_16</name>
    <dbReference type="NCBI Taxonomy" id="1975045"/>
    <lineage>
        <taxon>Bacteria</taxon>
        <taxon>Candidatus Vogeliibacteriota</taxon>
    </lineage>
</organism>
<dbReference type="CDD" id="cd05403">
    <property type="entry name" value="NT_KNTase_like"/>
    <property type="match status" value="1"/>
</dbReference>
<comment type="caution">
    <text evidence="2">The sequence shown here is derived from an EMBL/GenBank/DDBJ whole genome shotgun (WGS) entry which is preliminary data.</text>
</comment>
<dbReference type="SUPFAM" id="SSF81301">
    <property type="entry name" value="Nucleotidyltransferase"/>
    <property type="match status" value="1"/>
</dbReference>
<dbReference type="EMBL" id="PCYI01000016">
    <property type="protein sequence ID" value="PIR44916.1"/>
    <property type="molecule type" value="Genomic_DNA"/>
</dbReference>